<dbReference type="PANTHER" id="PTHR30511">
    <property type="entry name" value="ALANINE RACEMASE"/>
    <property type="match status" value="1"/>
</dbReference>
<dbReference type="KEGG" id="cpoy:GP475_02685"/>
<dbReference type="PRINTS" id="PR00992">
    <property type="entry name" value="ALARACEMASE"/>
</dbReference>
<dbReference type="CDD" id="cd00430">
    <property type="entry name" value="PLPDE_III_AR"/>
    <property type="match status" value="1"/>
</dbReference>
<dbReference type="SUPFAM" id="SSF50621">
    <property type="entry name" value="Alanine racemase C-terminal domain-like"/>
    <property type="match status" value="1"/>
</dbReference>
<dbReference type="GO" id="GO:0008784">
    <property type="term" value="F:alanine racemase activity"/>
    <property type="evidence" value="ECO:0007669"/>
    <property type="project" value="UniProtKB-UniRule"/>
</dbReference>
<dbReference type="UniPathway" id="UPA00042">
    <property type="reaction ID" value="UER00497"/>
</dbReference>
<dbReference type="GO" id="GO:0030632">
    <property type="term" value="P:D-alanine biosynthetic process"/>
    <property type="evidence" value="ECO:0007669"/>
    <property type="project" value="UniProtKB-UniRule"/>
</dbReference>
<proteinExistence type="inferred from homology"/>
<name>A0A7H0SM93_9CORY</name>
<comment type="function">
    <text evidence="4">Catalyzes the interconversion of L-alanine and D-alanine. May also act on other amino acids.</text>
</comment>
<feature type="binding site" evidence="4 6">
    <location>
        <position position="339"/>
    </location>
    <ligand>
        <name>substrate</name>
    </ligand>
</feature>
<sequence>MRILTSPVISRSLSPLNSSNVENLSTPLCRPLIQTRIDLGAIAHNTRVVKERLRPGTQLMAVVKADGYNHGAVSVARVMVENGADALGVATLPEALELRRAGIEVPVLAWMWTPHIPSEVMAHVLSNNIAVGVASLAHAQAIAQVTQRGIPAEVYVKVETGMHRSGVDPEHWETVFSYLKNTPGVQVQGVFSHLSSADDPKNPATDLQATQFFRAIECGRAVGLELPINHLCNSPATMTRPDLHGDMVRVGVCLYGGQPVFQESFPVQPAMSWLSEVVMVKPIAQGEATSYGLTWAAQRAGYLAVVPVGYADGLPRSAQGVLEVAIKGRRYPQVGRVCMDQFLVDLGENPDQITTGDEVCLFGSLPGALSPSELAQRLGTIDYELFCRPTGRTEREYVPSGMVKSVSDER</sequence>
<keyword evidence="8" id="KW-1185">Reference proteome</keyword>
<dbReference type="SUPFAM" id="SSF51419">
    <property type="entry name" value="PLP-binding barrel"/>
    <property type="match status" value="1"/>
</dbReference>
<evidence type="ECO:0000256" key="3">
    <source>
        <dbReference type="ARBA" id="ARBA00023235"/>
    </source>
</evidence>
<dbReference type="InterPro" id="IPR001608">
    <property type="entry name" value="Ala_racemase_N"/>
</dbReference>
<dbReference type="Pfam" id="PF01168">
    <property type="entry name" value="Ala_racemase_N"/>
    <property type="match status" value="1"/>
</dbReference>
<feature type="active site" description="Proton acceptor; specific for L-alanine" evidence="4">
    <location>
        <position position="291"/>
    </location>
</feature>
<dbReference type="Proteomes" id="UP000516320">
    <property type="component" value="Chromosome"/>
</dbReference>
<comment type="catalytic activity">
    <reaction evidence="4">
        <text>L-alanine = D-alanine</text>
        <dbReference type="Rhea" id="RHEA:20249"/>
        <dbReference type="ChEBI" id="CHEBI:57416"/>
        <dbReference type="ChEBI" id="CHEBI:57972"/>
        <dbReference type="EC" id="5.1.1.1"/>
    </reaction>
</comment>
<evidence type="ECO:0000313" key="8">
    <source>
        <dbReference type="Proteomes" id="UP000516320"/>
    </source>
</evidence>
<evidence type="ECO:0000313" key="7">
    <source>
        <dbReference type="EMBL" id="QNQ89668.1"/>
    </source>
</evidence>
<feature type="binding site" evidence="4 6">
    <location>
        <position position="164"/>
    </location>
    <ligand>
        <name>substrate</name>
    </ligand>
</feature>
<dbReference type="Pfam" id="PF00842">
    <property type="entry name" value="Ala_racemase_C"/>
    <property type="match status" value="1"/>
</dbReference>
<keyword evidence="3 4" id="KW-0413">Isomerase</keyword>
<reference evidence="7 8" key="1">
    <citation type="submission" date="2019-12" db="EMBL/GenBank/DDBJ databases">
        <title>Corynebacterium sp. nov., isolated from feces of the Anser Albifrons in China.</title>
        <authorList>
            <person name="Liu Q."/>
        </authorList>
    </citation>
    <scope>NUCLEOTIDE SEQUENCE [LARGE SCALE GENOMIC DNA]</scope>
    <source>
        <strain evidence="7 8">4H37-19</strain>
    </source>
</reference>
<evidence type="ECO:0000256" key="1">
    <source>
        <dbReference type="ARBA" id="ARBA00001933"/>
    </source>
</evidence>
<dbReference type="SMART" id="SM01005">
    <property type="entry name" value="Ala_racemase_C"/>
    <property type="match status" value="1"/>
</dbReference>
<dbReference type="HAMAP" id="MF_01201">
    <property type="entry name" value="Ala_racemase"/>
    <property type="match status" value="1"/>
</dbReference>
<gene>
    <name evidence="7" type="ORF">GP475_02685</name>
</gene>
<protein>
    <recommendedName>
        <fullName evidence="4">Alanine racemase</fullName>
        <ecNumber evidence="4">5.1.1.1</ecNumber>
    </recommendedName>
</protein>
<evidence type="ECO:0000256" key="4">
    <source>
        <dbReference type="HAMAP-Rule" id="MF_01201"/>
    </source>
</evidence>
<dbReference type="EMBL" id="CP046884">
    <property type="protein sequence ID" value="QNQ89668.1"/>
    <property type="molecule type" value="Genomic_DNA"/>
</dbReference>
<dbReference type="EC" id="5.1.1.1" evidence="4"/>
<dbReference type="GO" id="GO:0005829">
    <property type="term" value="C:cytosol"/>
    <property type="evidence" value="ECO:0007669"/>
    <property type="project" value="TreeGrafter"/>
</dbReference>
<dbReference type="InterPro" id="IPR029066">
    <property type="entry name" value="PLP-binding_barrel"/>
</dbReference>
<dbReference type="FunFam" id="3.20.20.10:FF:000002">
    <property type="entry name" value="Alanine racemase"/>
    <property type="match status" value="1"/>
</dbReference>
<comment type="cofactor">
    <cofactor evidence="1 4 5">
        <name>pyridoxal 5'-phosphate</name>
        <dbReference type="ChEBI" id="CHEBI:597326"/>
    </cofactor>
</comment>
<dbReference type="GO" id="GO:0009252">
    <property type="term" value="P:peptidoglycan biosynthetic process"/>
    <property type="evidence" value="ECO:0007669"/>
    <property type="project" value="TreeGrafter"/>
</dbReference>
<dbReference type="GO" id="GO:0030170">
    <property type="term" value="F:pyridoxal phosphate binding"/>
    <property type="evidence" value="ECO:0007669"/>
    <property type="project" value="UniProtKB-UniRule"/>
</dbReference>
<keyword evidence="2 4" id="KW-0663">Pyridoxal phosphate</keyword>
<dbReference type="NCBIfam" id="TIGR00492">
    <property type="entry name" value="alr"/>
    <property type="match status" value="1"/>
</dbReference>
<comment type="pathway">
    <text evidence="4">Amino-acid biosynthesis; D-alanine biosynthesis; D-alanine from L-alanine: step 1/1.</text>
</comment>
<feature type="active site" description="Proton acceptor; specific for D-alanine" evidence="4">
    <location>
        <position position="64"/>
    </location>
</feature>
<dbReference type="Gene3D" id="2.40.37.10">
    <property type="entry name" value="Lyase, Ornithine Decarboxylase, Chain A, domain 1"/>
    <property type="match status" value="1"/>
</dbReference>
<evidence type="ECO:0000256" key="6">
    <source>
        <dbReference type="PIRSR" id="PIRSR600821-52"/>
    </source>
</evidence>
<dbReference type="InterPro" id="IPR000821">
    <property type="entry name" value="Ala_racemase"/>
</dbReference>
<organism evidence="7 8">
    <name type="scientific">Corynebacterium poyangense</name>
    <dbReference type="NCBI Taxonomy" id="2684405"/>
    <lineage>
        <taxon>Bacteria</taxon>
        <taxon>Bacillati</taxon>
        <taxon>Actinomycetota</taxon>
        <taxon>Actinomycetes</taxon>
        <taxon>Mycobacteriales</taxon>
        <taxon>Corynebacteriaceae</taxon>
        <taxon>Corynebacterium</taxon>
    </lineage>
</organism>
<evidence type="ECO:0000256" key="5">
    <source>
        <dbReference type="PIRSR" id="PIRSR600821-50"/>
    </source>
</evidence>
<dbReference type="InterPro" id="IPR009006">
    <property type="entry name" value="Ala_racemase/Decarboxylase_C"/>
</dbReference>
<dbReference type="InterPro" id="IPR011079">
    <property type="entry name" value="Ala_racemase_C"/>
</dbReference>
<dbReference type="AlphaFoldDB" id="A0A7H0SM93"/>
<evidence type="ECO:0000256" key="2">
    <source>
        <dbReference type="ARBA" id="ARBA00022898"/>
    </source>
</evidence>
<dbReference type="PANTHER" id="PTHR30511:SF0">
    <property type="entry name" value="ALANINE RACEMASE, CATABOLIC-RELATED"/>
    <property type="match status" value="1"/>
</dbReference>
<comment type="similarity">
    <text evidence="4">Belongs to the alanine racemase family.</text>
</comment>
<feature type="modified residue" description="N6-(pyridoxal phosphate)lysine" evidence="4 5">
    <location>
        <position position="64"/>
    </location>
</feature>
<dbReference type="Gene3D" id="3.20.20.10">
    <property type="entry name" value="Alanine racemase"/>
    <property type="match status" value="1"/>
</dbReference>
<accession>A0A7H0SM93</accession>